<evidence type="ECO:0000259" key="3">
    <source>
        <dbReference type="PROSITE" id="PS51522"/>
    </source>
</evidence>
<dbReference type="GO" id="GO:0008270">
    <property type="term" value="F:zinc ion binding"/>
    <property type="evidence" value="ECO:0007669"/>
    <property type="project" value="UniProtKB-KW"/>
</dbReference>
<dbReference type="GO" id="GO:0003723">
    <property type="term" value="F:RNA binding"/>
    <property type="evidence" value="ECO:0007669"/>
    <property type="project" value="UniProtKB-UniRule"/>
</dbReference>
<reference evidence="5" key="1">
    <citation type="submission" date="2016-11" db="UniProtKB">
        <authorList>
            <consortium name="WormBaseParasite"/>
        </authorList>
    </citation>
    <scope>IDENTIFICATION</scope>
</reference>
<accession>A0A1I7XTT9</accession>
<keyword evidence="2" id="KW-0175">Coiled coil</keyword>
<dbReference type="CDD" id="cd22249">
    <property type="entry name" value="UDM1_RNF168_RNF169-like"/>
    <property type="match status" value="1"/>
</dbReference>
<keyword evidence="4" id="KW-1185">Reference proteome</keyword>
<sequence length="244" mass="28275">MAPQLMNHYNKSITHPGPADREQLNLYNPIGYRPANAMPGIYNDGPQYMRQRAYSAIETTRQPFLTPPLTAFEASKRRRTQSMLVENKMMNGTNQRVTCNKPDGFLFRRTRSYREKPGKVNRTSNKVNRTLDVFDHSINEECGYCTSMDMPSFGHNRQNCPALASLDPCTKCGAFGEDNHTATYCPFQKTTKLELRKEFEDQLQRSQKRREEMRKKLMKSTEEQMNVGDVISSLCEQLHIFPRF</sequence>
<dbReference type="Proteomes" id="UP000095283">
    <property type="component" value="Unplaced"/>
</dbReference>
<dbReference type="WBParaSite" id="Hba_21235">
    <property type="protein sequence ID" value="Hba_21235"/>
    <property type="gene ID" value="Hba_21235"/>
</dbReference>
<evidence type="ECO:0000313" key="5">
    <source>
        <dbReference type="WBParaSite" id="Hba_21235"/>
    </source>
</evidence>
<dbReference type="InterPro" id="IPR024161">
    <property type="entry name" value="Znf_nanos-typ"/>
</dbReference>
<organism evidence="4 5">
    <name type="scientific">Heterorhabditis bacteriophora</name>
    <name type="common">Entomopathogenic nematode worm</name>
    <dbReference type="NCBI Taxonomy" id="37862"/>
    <lineage>
        <taxon>Eukaryota</taxon>
        <taxon>Metazoa</taxon>
        <taxon>Ecdysozoa</taxon>
        <taxon>Nematoda</taxon>
        <taxon>Chromadorea</taxon>
        <taxon>Rhabditida</taxon>
        <taxon>Rhabditina</taxon>
        <taxon>Rhabditomorpha</taxon>
        <taxon>Strongyloidea</taxon>
        <taxon>Heterorhabditidae</taxon>
        <taxon>Heterorhabditis</taxon>
    </lineage>
</organism>
<keyword evidence="1" id="KW-0694">RNA-binding</keyword>
<protein>
    <submittedName>
        <fullName evidence="5">Nanos-type domain-containing protein</fullName>
    </submittedName>
</protein>
<dbReference type="PROSITE" id="PS51522">
    <property type="entry name" value="ZF_NANOS"/>
    <property type="match status" value="1"/>
</dbReference>
<keyword evidence="1" id="KW-0479">Metal-binding</keyword>
<comment type="similarity">
    <text evidence="1">Belongs to the nanos family.</text>
</comment>
<dbReference type="GO" id="GO:0006417">
    <property type="term" value="P:regulation of translation"/>
    <property type="evidence" value="ECO:0007669"/>
    <property type="project" value="UniProtKB-UniRule"/>
</dbReference>
<dbReference type="AlphaFoldDB" id="A0A1I7XTT9"/>
<proteinExistence type="inferred from homology"/>
<keyword evidence="1" id="KW-0810">Translation regulation</keyword>
<name>A0A1I7XTT9_HETBA</name>
<evidence type="ECO:0000313" key="4">
    <source>
        <dbReference type="Proteomes" id="UP000095283"/>
    </source>
</evidence>
<keyword evidence="1" id="KW-0862">Zinc</keyword>
<feature type="domain" description="Nanos-type" evidence="3">
    <location>
        <begin position="141"/>
        <end position="187"/>
    </location>
</feature>
<evidence type="ECO:0000256" key="2">
    <source>
        <dbReference type="SAM" id="Coils"/>
    </source>
</evidence>
<feature type="coiled-coil region" evidence="2">
    <location>
        <begin position="196"/>
        <end position="223"/>
    </location>
</feature>
<keyword evidence="1" id="KW-0863">Zinc-finger</keyword>
<evidence type="ECO:0000256" key="1">
    <source>
        <dbReference type="PROSITE-ProRule" id="PRU00855"/>
    </source>
</evidence>